<dbReference type="InParanoid" id="A0A0P0X3Z5"/>
<dbReference type="Proteomes" id="UP000059680">
    <property type="component" value="Chromosome 7"/>
</dbReference>
<evidence type="ECO:0000313" key="2">
    <source>
        <dbReference type="Proteomes" id="UP000059680"/>
    </source>
</evidence>
<reference evidence="1 2" key="3">
    <citation type="journal article" date="2013" name="Rice">
        <title>Improvement of the Oryza sativa Nipponbare reference genome using next generation sequence and optical map data.</title>
        <authorList>
            <person name="Kawahara Y."/>
            <person name="de la Bastide M."/>
            <person name="Hamilton J.P."/>
            <person name="Kanamori H."/>
            <person name="McCombie W.R."/>
            <person name="Ouyang S."/>
            <person name="Schwartz D.C."/>
            <person name="Tanaka T."/>
            <person name="Wu J."/>
            <person name="Zhou S."/>
            <person name="Childs K.L."/>
            <person name="Davidson R.M."/>
            <person name="Lin H."/>
            <person name="Quesada-Ocampo L."/>
            <person name="Vaillancourt B."/>
            <person name="Sakai H."/>
            <person name="Lee S.S."/>
            <person name="Kim J."/>
            <person name="Numa H."/>
            <person name="Itoh T."/>
            <person name="Buell C.R."/>
            <person name="Matsumoto T."/>
        </authorList>
    </citation>
    <scope>NUCLEOTIDE SEQUENCE [LARGE SCALE GENOMIC DNA]</scope>
    <source>
        <strain evidence="2">cv. Nipponbare</strain>
    </source>
</reference>
<proteinExistence type="predicted"/>
<feature type="non-terminal residue" evidence="1">
    <location>
        <position position="1"/>
    </location>
</feature>
<sequence length="50" mass="5592">RRRRRAVASPAVQGGWLMRDYGSDMDNAAAAGAFLAWKEQPVVWTSAWMP</sequence>
<accession>A0A0P0X3Z5</accession>
<keyword evidence="2" id="KW-1185">Reference proteome</keyword>
<gene>
    <name evidence="1" type="ordered locus">Os07g0200900</name>
    <name evidence="1" type="ORF">OSNPB_070200900</name>
</gene>
<protein>
    <submittedName>
        <fullName evidence="1">Os07g0200900 protein</fullName>
    </submittedName>
</protein>
<dbReference type="PaxDb" id="39947-A0A0P0X3Z5"/>
<dbReference type="Gramene" id="Os07t0200900-01">
    <property type="protein sequence ID" value="Os07t0200900-01"/>
    <property type="gene ID" value="Os07g0200900"/>
</dbReference>
<dbReference type="AlphaFoldDB" id="A0A0P0X3Z5"/>
<reference evidence="1 2" key="2">
    <citation type="journal article" date="2013" name="Plant Cell Physiol.">
        <title>Rice Annotation Project Database (RAP-DB): an integrative and interactive database for rice genomics.</title>
        <authorList>
            <person name="Sakai H."/>
            <person name="Lee S.S."/>
            <person name="Tanaka T."/>
            <person name="Numa H."/>
            <person name="Kim J."/>
            <person name="Kawahara Y."/>
            <person name="Wakimoto H."/>
            <person name="Yang C.C."/>
            <person name="Iwamoto M."/>
            <person name="Abe T."/>
            <person name="Yamada Y."/>
            <person name="Muto A."/>
            <person name="Inokuchi H."/>
            <person name="Ikemura T."/>
            <person name="Matsumoto T."/>
            <person name="Sasaki T."/>
            <person name="Itoh T."/>
        </authorList>
    </citation>
    <scope>NUCLEOTIDE SEQUENCE [LARGE SCALE GENOMIC DNA]</scope>
    <source>
        <strain evidence="2">cv. Nipponbare</strain>
    </source>
</reference>
<name>A0A0P0X3Z5_ORYSJ</name>
<organism evidence="1 2">
    <name type="scientific">Oryza sativa subsp. japonica</name>
    <name type="common">Rice</name>
    <dbReference type="NCBI Taxonomy" id="39947"/>
    <lineage>
        <taxon>Eukaryota</taxon>
        <taxon>Viridiplantae</taxon>
        <taxon>Streptophyta</taxon>
        <taxon>Embryophyta</taxon>
        <taxon>Tracheophyta</taxon>
        <taxon>Spermatophyta</taxon>
        <taxon>Magnoliopsida</taxon>
        <taxon>Liliopsida</taxon>
        <taxon>Poales</taxon>
        <taxon>Poaceae</taxon>
        <taxon>BOP clade</taxon>
        <taxon>Oryzoideae</taxon>
        <taxon>Oryzeae</taxon>
        <taxon>Oryzinae</taxon>
        <taxon>Oryza</taxon>
        <taxon>Oryza sativa</taxon>
    </lineage>
</organism>
<dbReference type="EMBL" id="AP014963">
    <property type="protein sequence ID" value="BAT00499.1"/>
    <property type="molecule type" value="Genomic_DNA"/>
</dbReference>
<reference evidence="2" key="1">
    <citation type="journal article" date="2005" name="Nature">
        <title>The map-based sequence of the rice genome.</title>
        <authorList>
            <consortium name="International rice genome sequencing project (IRGSP)"/>
            <person name="Matsumoto T."/>
            <person name="Wu J."/>
            <person name="Kanamori H."/>
            <person name="Katayose Y."/>
            <person name="Fujisawa M."/>
            <person name="Namiki N."/>
            <person name="Mizuno H."/>
            <person name="Yamamoto K."/>
            <person name="Antonio B.A."/>
            <person name="Baba T."/>
            <person name="Sakata K."/>
            <person name="Nagamura Y."/>
            <person name="Aoki H."/>
            <person name="Arikawa K."/>
            <person name="Arita K."/>
            <person name="Bito T."/>
            <person name="Chiden Y."/>
            <person name="Fujitsuka N."/>
            <person name="Fukunaka R."/>
            <person name="Hamada M."/>
            <person name="Harada C."/>
            <person name="Hayashi A."/>
            <person name="Hijishita S."/>
            <person name="Honda M."/>
            <person name="Hosokawa S."/>
            <person name="Ichikawa Y."/>
            <person name="Idonuma A."/>
            <person name="Iijima M."/>
            <person name="Ikeda M."/>
            <person name="Ikeno M."/>
            <person name="Ito K."/>
            <person name="Ito S."/>
            <person name="Ito T."/>
            <person name="Ito Y."/>
            <person name="Ito Y."/>
            <person name="Iwabuchi A."/>
            <person name="Kamiya K."/>
            <person name="Karasawa W."/>
            <person name="Kurita K."/>
            <person name="Katagiri S."/>
            <person name="Kikuta A."/>
            <person name="Kobayashi H."/>
            <person name="Kobayashi N."/>
            <person name="Machita K."/>
            <person name="Maehara T."/>
            <person name="Masukawa M."/>
            <person name="Mizubayashi T."/>
            <person name="Mukai Y."/>
            <person name="Nagasaki H."/>
            <person name="Nagata Y."/>
            <person name="Naito S."/>
            <person name="Nakashima M."/>
            <person name="Nakama Y."/>
            <person name="Nakamichi Y."/>
            <person name="Nakamura M."/>
            <person name="Meguro A."/>
            <person name="Negishi M."/>
            <person name="Ohta I."/>
            <person name="Ohta T."/>
            <person name="Okamoto M."/>
            <person name="Ono N."/>
            <person name="Saji S."/>
            <person name="Sakaguchi M."/>
            <person name="Sakai K."/>
            <person name="Shibata M."/>
            <person name="Shimokawa T."/>
            <person name="Song J."/>
            <person name="Takazaki Y."/>
            <person name="Terasawa K."/>
            <person name="Tsugane M."/>
            <person name="Tsuji K."/>
            <person name="Ueda S."/>
            <person name="Waki K."/>
            <person name="Yamagata H."/>
            <person name="Yamamoto M."/>
            <person name="Yamamoto S."/>
            <person name="Yamane H."/>
            <person name="Yoshiki S."/>
            <person name="Yoshihara R."/>
            <person name="Yukawa K."/>
            <person name="Zhong H."/>
            <person name="Yano M."/>
            <person name="Yuan Q."/>
            <person name="Ouyang S."/>
            <person name="Liu J."/>
            <person name="Jones K.M."/>
            <person name="Gansberger K."/>
            <person name="Moffat K."/>
            <person name="Hill J."/>
            <person name="Bera J."/>
            <person name="Fadrosh D."/>
            <person name="Jin S."/>
            <person name="Johri S."/>
            <person name="Kim M."/>
            <person name="Overton L."/>
            <person name="Reardon M."/>
            <person name="Tsitrin T."/>
            <person name="Vuong H."/>
            <person name="Weaver B."/>
            <person name="Ciecko A."/>
            <person name="Tallon L."/>
            <person name="Jackson J."/>
            <person name="Pai G."/>
            <person name="Aken S.V."/>
            <person name="Utterback T."/>
            <person name="Reidmuller S."/>
            <person name="Feldblyum T."/>
            <person name="Hsiao J."/>
            <person name="Zismann V."/>
            <person name="Iobst S."/>
            <person name="de Vazeille A.R."/>
            <person name="Buell C.R."/>
            <person name="Ying K."/>
            <person name="Li Y."/>
            <person name="Lu T."/>
            <person name="Huang Y."/>
            <person name="Zhao Q."/>
            <person name="Feng Q."/>
            <person name="Zhang L."/>
            <person name="Zhu J."/>
            <person name="Weng Q."/>
            <person name="Mu J."/>
            <person name="Lu Y."/>
            <person name="Fan D."/>
            <person name="Liu Y."/>
            <person name="Guan J."/>
            <person name="Zhang Y."/>
            <person name="Yu S."/>
            <person name="Liu X."/>
            <person name="Zhang Y."/>
            <person name="Hong G."/>
            <person name="Han B."/>
            <person name="Choisne N."/>
            <person name="Demange N."/>
            <person name="Orjeda G."/>
            <person name="Samain S."/>
            <person name="Cattolico L."/>
            <person name="Pelletier E."/>
            <person name="Couloux A."/>
            <person name="Segurens B."/>
            <person name="Wincker P."/>
            <person name="D'Hont A."/>
            <person name="Scarpelli C."/>
            <person name="Weissenbach J."/>
            <person name="Salanoubat M."/>
            <person name="Quetier F."/>
            <person name="Yu Y."/>
            <person name="Kim H.R."/>
            <person name="Rambo T."/>
            <person name="Currie J."/>
            <person name="Collura K."/>
            <person name="Luo M."/>
            <person name="Yang T."/>
            <person name="Ammiraju J.S.S."/>
            <person name="Engler F."/>
            <person name="Soderlund C."/>
            <person name="Wing R.A."/>
            <person name="Palmer L.E."/>
            <person name="de la Bastide M."/>
            <person name="Spiegel L."/>
            <person name="Nascimento L."/>
            <person name="Zutavern T."/>
            <person name="O'Shaughnessy A."/>
            <person name="Dike S."/>
            <person name="Dedhia N."/>
            <person name="Preston R."/>
            <person name="Balija V."/>
            <person name="McCombie W.R."/>
            <person name="Chow T."/>
            <person name="Chen H."/>
            <person name="Chung M."/>
            <person name="Chen C."/>
            <person name="Shaw J."/>
            <person name="Wu H."/>
            <person name="Hsiao K."/>
            <person name="Chao Y."/>
            <person name="Chu M."/>
            <person name="Cheng C."/>
            <person name="Hour A."/>
            <person name="Lee P."/>
            <person name="Lin S."/>
            <person name="Lin Y."/>
            <person name="Liou J."/>
            <person name="Liu S."/>
            <person name="Hsing Y."/>
            <person name="Raghuvanshi S."/>
            <person name="Mohanty A."/>
            <person name="Bharti A.K."/>
            <person name="Gaur A."/>
            <person name="Gupta V."/>
            <person name="Kumar D."/>
            <person name="Ravi V."/>
            <person name="Vij S."/>
            <person name="Kapur A."/>
            <person name="Khurana P."/>
            <person name="Khurana P."/>
            <person name="Khurana J.P."/>
            <person name="Tyagi A.K."/>
            <person name="Gaikwad K."/>
            <person name="Singh A."/>
            <person name="Dalal V."/>
            <person name="Srivastava S."/>
            <person name="Dixit A."/>
            <person name="Pal A.K."/>
            <person name="Ghazi I.A."/>
            <person name="Yadav M."/>
            <person name="Pandit A."/>
            <person name="Bhargava A."/>
            <person name="Sureshbabu K."/>
            <person name="Batra K."/>
            <person name="Sharma T.R."/>
            <person name="Mohapatra T."/>
            <person name="Singh N.K."/>
            <person name="Messing J."/>
            <person name="Nelson A.B."/>
            <person name="Fuks G."/>
            <person name="Kavchok S."/>
            <person name="Keizer G."/>
            <person name="Linton E."/>
            <person name="Llaca V."/>
            <person name="Song R."/>
            <person name="Tanyolac B."/>
            <person name="Young S."/>
            <person name="Ho-Il K."/>
            <person name="Hahn J.H."/>
            <person name="Sangsakoo G."/>
            <person name="Vanavichit A."/>
            <person name="de Mattos Luiz.A.T."/>
            <person name="Zimmer P.D."/>
            <person name="Malone G."/>
            <person name="Dellagostin O."/>
            <person name="de Oliveira A.C."/>
            <person name="Bevan M."/>
            <person name="Bancroft I."/>
            <person name="Minx P."/>
            <person name="Cordum H."/>
            <person name="Wilson R."/>
            <person name="Cheng Z."/>
            <person name="Jin W."/>
            <person name="Jiang J."/>
            <person name="Leong S.A."/>
            <person name="Iwama H."/>
            <person name="Gojobori T."/>
            <person name="Itoh T."/>
            <person name="Niimura Y."/>
            <person name="Fujii Y."/>
            <person name="Habara T."/>
            <person name="Sakai H."/>
            <person name="Sato Y."/>
            <person name="Wilson G."/>
            <person name="Kumar K."/>
            <person name="McCouch S."/>
            <person name="Juretic N."/>
            <person name="Hoen D."/>
            <person name="Wright S."/>
            <person name="Bruskiewich R."/>
            <person name="Bureau T."/>
            <person name="Miyao A."/>
            <person name="Hirochika H."/>
            <person name="Nishikawa T."/>
            <person name="Kadowaki K."/>
            <person name="Sugiura M."/>
            <person name="Burr B."/>
            <person name="Sasaki T."/>
        </authorList>
    </citation>
    <scope>NUCLEOTIDE SEQUENCE [LARGE SCALE GENOMIC DNA]</scope>
    <source>
        <strain evidence="2">cv. Nipponbare</strain>
    </source>
</reference>
<evidence type="ECO:0000313" key="1">
    <source>
        <dbReference type="EMBL" id="BAT00499.1"/>
    </source>
</evidence>